<dbReference type="SMART" id="SM00408">
    <property type="entry name" value="IGc2"/>
    <property type="match status" value="2"/>
</dbReference>
<feature type="domain" description="Fibronectin type-III" evidence="5">
    <location>
        <begin position="562"/>
        <end position="663"/>
    </location>
</feature>
<dbReference type="PROSITE" id="PS50853">
    <property type="entry name" value="FN3"/>
    <property type="match status" value="1"/>
</dbReference>
<reference evidence="6" key="1">
    <citation type="submission" date="2017-05" db="UniProtKB">
        <authorList>
            <consortium name="EnsemblMetazoa"/>
        </authorList>
    </citation>
    <scope>IDENTIFICATION</scope>
</reference>
<organism evidence="6">
    <name type="scientific">Amphimedon queenslandica</name>
    <name type="common">Sponge</name>
    <dbReference type="NCBI Taxonomy" id="400682"/>
    <lineage>
        <taxon>Eukaryota</taxon>
        <taxon>Metazoa</taxon>
        <taxon>Porifera</taxon>
        <taxon>Demospongiae</taxon>
        <taxon>Heteroscleromorpha</taxon>
        <taxon>Haplosclerida</taxon>
        <taxon>Niphatidae</taxon>
        <taxon>Amphimedon</taxon>
    </lineage>
</organism>
<name>A0A1X7U309_AMPQE</name>
<feature type="domain" description="Ig-like" evidence="4">
    <location>
        <begin position="253"/>
        <end position="348"/>
    </location>
</feature>
<dbReference type="SUPFAM" id="SSF49265">
    <property type="entry name" value="Fibronectin type III"/>
    <property type="match status" value="1"/>
</dbReference>
<keyword evidence="1" id="KW-0677">Repeat</keyword>
<dbReference type="eggNOG" id="KOG4194">
    <property type="taxonomic scope" value="Eukaryota"/>
</dbReference>
<dbReference type="InterPro" id="IPR003599">
    <property type="entry name" value="Ig_sub"/>
</dbReference>
<dbReference type="GO" id="GO:0016020">
    <property type="term" value="C:membrane"/>
    <property type="evidence" value="ECO:0007669"/>
    <property type="project" value="UniProtKB-SubCell"/>
</dbReference>
<dbReference type="InterPro" id="IPR036179">
    <property type="entry name" value="Ig-like_dom_sf"/>
</dbReference>
<dbReference type="Gene3D" id="3.10.100.10">
    <property type="entry name" value="Mannose-Binding Protein A, subunit A"/>
    <property type="match status" value="1"/>
</dbReference>
<dbReference type="CDD" id="cd00063">
    <property type="entry name" value="FN3"/>
    <property type="match status" value="1"/>
</dbReference>
<evidence type="ECO:0000256" key="1">
    <source>
        <dbReference type="ARBA" id="ARBA00022737"/>
    </source>
</evidence>
<dbReference type="OrthoDB" id="428111at2759"/>
<dbReference type="PANTHER" id="PTHR44170">
    <property type="entry name" value="PROTEIN SIDEKICK"/>
    <property type="match status" value="1"/>
</dbReference>
<dbReference type="InParanoid" id="A0A1X7U309"/>
<evidence type="ECO:0000259" key="4">
    <source>
        <dbReference type="PROSITE" id="PS50835"/>
    </source>
</evidence>
<dbReference type="InterPro" id="IPR007110">
    <property type="entry name" value="Ig-like_dom"/>
</dbReference>
<sequence length="829" mass="92447">MCENELGVNSLWYLLLTLYFLSEKNMTLCLSVVFLLLTTYSNFCSCAEQTFCPEGFISFPNGLSCIKAINTSSLSYNEAVEYANKRSLSLVTVRNALQHRIVNLYTLMSSHTPFWIESDCGEECTGNDCRSMEMGVISNRSCSDSLHFVVMKICPIVPPFAMISKRQYIALSQEYNLTVPDNIILNNTDNSTSINWLFNGEILQDSSITLQPGYHLYFDSFLSNHSGVYALVQSNLRQSVIIFIMELVEATLNEFTVTPANVTIPTGQIAVLECESGDSFPPPAIEWMYIDSMNRITNISTLNNTRYYVSPVHSLYIRETKVIDSGVYVCTASNIAGSMSATGYLKVTNESLLNAPLVAVSQNPRNQTVYVGEKYTIECCAMFSMPQSVIATELTSALLINFREVRQPGQGRGRSSLYYYSLMERTFPIMQFEAEEEGEDRFSCHVTANLYTLNSIQVAISTTATITINVKASVKDINTSTNDTLISIGTTVTLYCDYTGPSVNWYYNSLPYTTNVSNPTNGRSELTLNNFKLSNTGTYQCIASNDYQTMIRSITLSAKDGVPGIVYYNATVISYSSILIIWSPPQVLNTLYPTLLGYEIRYRKLEPFQPLENFQVVTSIFDTRYTLSSLQAGMLYQINVIAMTTTSYGPDHIKLVSIQPEPVRSSSTTLITPTSSSISRSSVPITTSSVRTVLTSVTPTFTIAPSVGGLNPSKTPLSTVILTVVLSLLILIISVIVLVCVFHRCWWNYRGWKGNYSPEKVEEVHQRNIMLNFEPKLIQPAQAFDSATDLESESSGTTLDVVRVDKIYHSQENVIYDSLESLKLQSENV</sequence>
<dbReference type="InterPro" id="IPR036116">
    <property type="entry name" value="FN3_sf"/>
</dbReference>
<dbReference type="AlphaFoldDB" id="A0A1X7U309"/>
<dbReference type="InterPro" id="IPR016187">
    <property type="entry name" value="CTDL_fold"/>
</dbReference>
<keyword evidence="3" id="KW-1133">Transmembrane helix</keyword>
<dbReference type="Gene3D" id="2.60.40.10">
    <property type="entry name" value="Immunoglobulins"/>
    <property type="match status" value="3"/>
</dbReference>
<evidence type="ECO:0000259" key="5">
    <source>
        <dbReference type="PROSITE" id="PS50853"/>
    </source>
</evidence>
<feature type="transmembrane region" description="Helical" evidence="3">
    <location>
        <begin position="720"/>
        <end position="742"/>
    </location>
</feature>
<dbReference type="InterPro" id="IPR013783">
    <property type="entry name" value="Ig-like_fold"/>
</dbReference>
<accession>A0A1X7U309</accession>
<dbReference type="Pfam" id="PF00041">
    <property type="entry name" value="fn3"/>
    <property type="match status" value="1"/>
</dbReference>
<evidence type="ECO:0000313" key="6">
    <source>
        <dbReference type="EnsemblMetazoa" id="Aqu2.1.21821_001"/>
    </source>
</evidence>
<dbReference type="GO" id="GO:0098609">
    <property type="term" value="P:cell-cell adhesion"/>
    <property type="evidence" value="ECO:0007669"/>
    <property type="project" value="TreeGrafter"/>
</dbReference>
<keyword evidence="3" id="KW-0472">Membrane</keyword>
<protein>
    <submittedName>
        <fullName evidence="6">Uncharacterized protein</fullName>
    </submittedName>
</protein>
<keyword evidence="2" id="KW-1015">Disulfide bond</keyword>
<dbReference type="PROSITE" id="PS50835">
    <property type="entry name" value="IG_LIKE"/>
    <property type="match status" value="2"/>
</dbReference>
<keyword evidence="3" id="KW-0812">Transmembrane</keyword>
<proteinExistence type="predicted"/>
<dbReference type="InterPro" id="IPR003961">
    <property type="entry name" value="FN3_dom"/>
</dbReference>
<dbReference type="Pfam" id="PF13927">
    <property type="entry name" value="Ig_3"/>
    <property type="match status" value="2"/>
</dbReference>
<dbReference type="PANTHER" id="PTHR44170:SF6">
    <property type="entry name" value="CONTACTIN"/>
    <property type="match status" value="1"/>
</dbReference>
<dbReference type="SMART" id="SM00409">
    <property type="entry name" value="IG"/>
    <property type="match status" value="3"/>
</dbReference>
<dbReference type="InterPro" id="IPR003598">
    <property type="entry name" value="Ig_sub2"/>
</dbReference>
<dbReference type="SUPFAM" id="SSF48726">
    <property type="entry name" value="Immunoglobulin"/>
    <property type="match status" value="2"/>
</dbReference>
<feature type="domain" description="Ig-like" evidence="4">
    <location>
        <begin position="475"/>
        <end position="557"/>
    </location>
</feature>
<dbReference type="CDD" id="cd00037">
    <property type="entry name" value="CLECT"/>
    <property type="match status" value="1"/>
</dbReference>
<dbReference type="InterPro" id="IPR016186">
    <property type="entry name" value="C-type_lectin-like/link_sf"/>
</dbReference>
<evidence type="ECO:0000256" key="3">
    <source>
        <dbReference type="SAM" id="Phobius"/>
    </source>
</evidence>
<dbReference type="SUPFAM" id="SSF56436">
    <property type="entry name" value="C-type lectin-like"/>
    <property type="match status" value="1"/>
</dbReference>
<dbReference type="EnsemblMetazoa" id="Aqu2.1.21821_001">
    <property type="protein sequence ID" value="Aqu2.1.21821_001"/>
    <property type="gene ID" value="Aqu2.1.21821"/>
</dbReference>
<evidence type="ECO:0000256" key="2">
    <source>
        <dbReference type="ARBA" id="ARBA00023157"/>
    </source>
</evidence>